<sequence length="120" mass="13682">MLPLGIRQFARAFAKRTRRGLYHGKHPHFGDQISEDGKNRTRRKWNPNVQKKRLYSETLGRMIPFKVTTCALKAIDRAGGLDNYLLYTREDKLGSDVGLVWKQIIKEAQQAKSDGGEVAP</sequence>
<evidence type="ECO:0000256" key="1">
    <source>
        <dbReference type="ARBA" id="ARBA00008760"/>
    </source>
</evidence>
<dbReference type="PANTHER" id="PTHR13528:SF2">
    <property type="entry name" value="LARGE RIBOSOMAL SUBUNIT PROTEIN BL28M"/>
    <property type="match status" value="1"/>
</dbReference>
<dbReference type="InterPro" id="IPR037147">
    <property type="entry name" value="Ribosomal_bL28_sf"/>
</dbReference>
<evidence type="ECO:0000256" key="2">
    <source>
        <dbReference type="ARBA" id="ARBA00022980"/>
    </source>
</evidence>
<dbReference type="Gene3D" id="2.30.170.40">
    <property type="entry name" value="Ribosomal protein L28/L24"/>
    <property type="match status" value="1"/>
</dbReference>
<evidence type="ECO:0000256" key="3">
    <source>
        <dbReference type="ARBA" id="ARBA00023274"/>
    </source>
</evidence>
<keyword evidence="3" id="KW-0687">Ribonucleoprotein</keyword>
<reference evidence="5" key="1">
    <citation type="submission" date="2014-05" db="EMBL/GenBank/DDBJ databases">
        <title>The transcriptome of the halophilic microalga Tetraselmis sp. GSL018 isolated from the Great Salt Lake, Utah.</title>
        <authorList>
            <person name="Jinkerson R.E."/>
            <person name="D'Adamo S."/>
            <person name="Posewitz M.C."/>
        </authorList>
    </citation>
    <scope>NUCLEOTIDE SEQUENCE</scope>
    <source>
        <strain evidence="5">GSL018</strain>
    </source>
</reference>
<dbReference type="EMBL" id="GBEZ01022986">
    <property type="protein sequence ID" value="JAC63878.1"/>
    <property type="molecule type" value="Transcribed_RNA"/>
</dbReference>
<dbReference type="FunFam" id="2.30.170.40:FF:000003">
    <property type="entry name" value="54S ribosomal protein L24"/>
    <property type="match status" value="1"/>
</dbReference>
<evidence type="ECO:0000256" key="4">
    <source>
        <dbReference type="ARBA" id="ARBA00035269"/>
    </source>
</evidence>
<dbReference type="Pfam" id="PF00830">
    <property type="entry name" value="Ribosomal_L28"/>
    <property type="match status" value="1"/>
</dbReference>
<proteinExistence type="inferred from homology"/>
<dbReference type="InterPro" id="IPR034704">
    <property type="entry name" value="Ribosomal_bL28/bL31-like_sf"/>
</dbReference>
<dbReference type="AlphaFoldDB" id="A0A061QVY0"/>
<name>A0A061QVY0_9CHLO</name>
<dbReference type="SUPFAM" id="SSF143800">
    <property type="entry name" value="L28p-like"/>
    <property type="match status" value="1"/>
</dbReference>
<comment type="similarity">
    <text evidence="1">Belongs to the bacterial ribosomal protein bL28 family.</text>
</comment>
<evidence type="ECO:0000313" key="5">
    <source>
        <dbReference type="EMBL" id="JAC63878.1"/>
    </source>
</evidence>
<accession>A0A061QVY0</accession>
<keyword evidence="2 5" id="KW-0689">Ribosomal protein</keyword>
<dbReference type="PANTHER" id="PTHR13528">
    <property type="entry name" value="39S RIBOSOMAL PROTEIN L28, MITOCHONDRIAL"/>
    <property type="match status" value="1"/>
</dbReference>
<dbReference type="InterPro" id="IPR026569">
    <property type="entry name" value="Ribosomal_bL28"/>
</dbReference>
<gene>
    <name evidence="5" type="primary">RPMB</name>
    <name evidence="5" type="ORF">TSPGSL018_19561</name>
</gene>
<organism evidence="5">
    <name type="scientific">Tetraselmis sp. GSL018</name>
    <dbReference type="NCBI Taxonomy" id="582737"/>
    <lineage>
        <taxon>Eukaryota</taxon>
        <taxon>Viridiplantae</taxon>
        <taxon>Chlorophyta</taxon>
        <taxon>core chlorophytes</taxon>
        <taxon>Chlorodendrophyceae</taxon>
        <taxon>Chlorodendrales</taxon>
        <taxon>Chlorodendraceae</taxon>
        <taxon>Tetraselmis</taxon>
    </lineage>
</organism>
<protein>
    <recommendedName>
        <fullName evidence="4">Large ribosomal subunit protein bL28m</fullName>
    </recommendedName>
</protein>
<dbReference type="GO" id="GO:0003735">
    <property type="term" value="F:structural constituent of ribosome"/>
    <property type="evidence" value="ECO:0007669"/>
    <property type="project" value="InterPro"/>
</dbReference>
<dbReference type="HAMAP" id="MF_00373">
    <property type="entry name" value="Ribosomal_bL28"/>
    <property type="match status" value="1"/>
</dbReference>
<dbReference type="GO" id="GO:0005762">
    <property type="term" value="C:mitochondrial large ribosomal subunit"/>
    <property type="evidence" value="ECO:0007669"/>
    <property type="project" value="TreeGrafter"/>
</dbReference>